<dbReference type="Pfam" id="PF02770">
    <property type="entry name" value="Acyl-CoA_dh_M"/>
    <property type="match status" value="1"/>
</dbReference>
<evidence type="ECO:0000256" key="2">
    <source>
        <dbReference type="ARBA" id="ARBA00009347"/>
    </source>
</evidence>
<organism evidence="10">
    <name type="scientific">hydrothermal vent metagenome</name>
    <dbReference type="NCBI Taxonomy" id="652676"/>
    <lineage>
        <taxon>unclassified sequences</taxon>
        <taxon>metagenomes</taxon>
        <taxon>ecological metagenomes</taxon>
    </lineage>
</organism>
<feature type="domain" description="Acyl-CoA dehydrogenase-like C-terminal" evidence="9">
    <location>
        <begin position="463"/>
        <end position="551"/>
    </location>
</feature>
<dbReference type="InterPro" id="IPR009100">
    <property type="entry name" value="AcylCoA_DH/oxidase_NM_dom_sf"/>
</dbReference>
<dbReference type="Gene3D" id="2.40.110.10">
    <property type="entry name" value="Butyryl-CoA Dehydrogenase, subunit A, domain 2"/>
    <property type="match status" value="1"/>
</dbReference>
<dbReference type="Pfam" id="PF21263">
    <property type="entry name" value="Acyl-CoA-dh_C"/>
    <property type="match status" value="1"/>
</dbReference>
<dbReference type="InterPro" id="IPR036250">
    <property type="entry name" value="AcylCo_DH-like_C"/>
</dbReference>
<dbReference type="PANTHER" id="PTHR43884">
    <property type="entry name" value="ACYL-COA DEHYDROGENASE"/>
    <property type="match status" value="1"/>
</dbReference>
<evidence type="ECO:0000256" key="5">
    <source>
        <dbReference type="ARBA" id="ARBA00023002"/>
    </source>
</evidence>
<feature type="domain" description="Acyl-CoA dehydrogenase/oxidase C-terminal" evidence="6">
    <location>
        <begin position="252"/>
        <end position="416"/>
    </location>
</feature>
<dbReference type="SUPFAM" id="SSF47203">
    <property type="entry name" value="Acyl-CoA dehydrogenase C-terminal domain-like"/>
    <property type="match status" value="1"/>
</dbReference>
<evidence type="ECO:0000259" key="6">
    <source>
        <dbReference type="Pfam" id="PF00441"/>
    </source>
</evidence>
<dbReference type="EC" id="1.3.8.1" evidence="10"/>
<evidence type="ECO:0000256" key="4">
    <source>
        <dbReference type="ARBA" id="ARBA00022827"/>
    </source>
</evidence>
<sequence>MSETMTQFITGGQFLVEPITEAKVYSREDFTEEHRDIYNMVMEFDRDRILAQKEEIEKFNPDLIKSLIKEMGELGLLGIDVPEEYGGLDLDKITIGVVTEALVHSPSFAVAWAVQTGIGSLPIIWFGTKEQKEKYLPRIVSGEILCAYGLTEPSGGSDALAGKTTAELSKDGKYYILNGEKTFITNGGWSEVYTVFAQVDGNQFTAFLVDRDTEGFSIGAEEKKMGMKGSSTTSLIFQNAKVPVKNLLYKVGKGAAVAFNTLNIGRFKLGASCLGGSKQIINRTSQYANERRAFGQSIANFDAIIKKIAEMTVRTFATDSMIYRTIGLLQAEIDLLDKSSKDYYSKMGEVMEKYAIETSMVKVYGTETSHYVINEGLQIMGGYGFLEEYFLAGAYRDDRINAIWEGTNEINRQIISGFMMKKALMEELPIREAIREISDFMSNGQLKLKDDTLAEECHSIETAKRFALYLFNEALCKYGQDLKHEQQLTEMIADIFMDIYTAESTVVRARKIMASNSPEPNVINIAKIFTTEMSNRIMSNVHTAIATIHDGPPSPLLDQKISEFEDRMRLRTNVISLKRKIAKHVYDKNGYPY</sequence>
<comment type="similarity">
    <text evidence="2">Belongs to the acyl-CoA dehydrogenase family.</text>
</comment>
<keyword evidence="5 10" id="KW-0560">Oxidoreductase</keyword>
<dbReference type="InterPro" id="IPR006091">
    <property type="entry name" value="Acyl-CoA_Oxase/DH_mid-dom"/>
</dbReference>
<accession>A0A160VDW0</accession>
<keyword evidence="3" id="KW-0285">Flavoprotein</keyword>
<dbReference type="PANTHER" id="PTHR43884:SF12">
    <property type="entry name" value="ISOVALERYL-COA DEHYDROGENASE, MITOCHONDRIAL-RELATED"/>
    <property type="match status" value="1"/>
</dbReference>
<keyword evidence="4" id="KW-0274">FAD</keyword>
<dbReference type="GO" id="GO:0016937">
    <property type="term" value="F:short-chain fatty acyl-CoA dehydrogenase activity"/>
    <property type="evidence" value="ECO:0007669"/>
    <property type="project" value="UniProtKB-EC"/>
</dbReference>
<dbReference type="PROSITE" id="PS00072">
    <property type="entry name" value="ACYL_COA_DH_1"/>
    <property type="match status" value="1"/>
</dbReference>
<dbReference type="FunFam" id="1.20.140.10:FF:000019">
    <property type="entry name" value="Acyl-CoA dehydrogenase"/>
    <property type="match status" value="1"/>
</dbReference>
<feature type="domain" description="Acyl-CoA oxidase/dehydrogenase middle" evidence="7">
    <location>
        <begin position="147"/>
        <end position="239"/>
    </location>
</feature>
<protein>
    <submittedName>
        <fullName evidence="10">Butyryl-CoA dehydrogenase</fullName>
        <ecNumber evidence="10">1.3.8.1</ecNumber>
    </submittedName>
</protein>
<dbReference type="Gene3D" id="1.20.140.10">
    <property type="entry name" value="Butyryl-CoA Dehydrogenase, subunit A, domain 3"/>
    <property type="match status" value="2"/>
</dbReference>
<dbReference type="AlphaFoldDB" id="A0A160VDW0"/>
<dbReference type="InterPro" id="IPR006089">
    <property type="entry name" value="Acyl-CoA_DH_CS"/>
</dbReference>
<dbReference type="InterPro" id="IPR037069">
    <property type="entry name" value="AcylCoA_DH/ox_N_sf"/>
</dbReference>
<dbReference type="Gene3D" id="1.10.540.10">
    <property type="entry name" value="Acyl-CoA dehydrogenase/oxidase, N-terminal domain"/>
    <property type="match status" value="1"/>
</dbReference>
<evidence type="ECO:0000259" key="7">
    <source>
        <dbReference type="Pfam" id="PF02770"/>
    </source>
</evidence>
<dbReference type="InterPro" id="IPR049426">
    <property type="entry name" value="Acyl-CoA-dh-like_C"/>
</dbReference>
<evidence type="ECO:0000256" key="1">
    <source>
        <dbReference type="ARBA" id="ARBA00001974"/>
    </source>
</evidence>
<dbReference type="GO" id="GO:0050660">
    <property type="term" value="F:flavin adenine dinucleotide binding"/>
    <property type="evidence" value="ECO:0007669"/>
    <property type="project" value="InterPro"/>
</dbReference>
<reference evidence="10" key="1">
    <citation type="submission" date="2015-10" db="EMBL/GenBank/DDBJ databases">
        <authorList>
            <person name="Gilbert D.G."/>
        </authorList>
    </citation>
    <scope>NUCLEOTIDE SEQUENCE</scope>
</reference>
<evidence type="ECO:0000256" key="3">
    <source>
        <dbReference type="ARBA" id="ARBA00022630"/>
    </source>
</evidence>
<dbReference type="InterPro" id="IPR046373">
    <property type="entry name" value="Acyl-CoA_Oxase/DH_mid-dom_sf"/>
</dbReference>
<evidence type="ECO:0000313" key="10">
    <source>
        <dbReference type="EMBL" id="CUV08605.1"/>
    </source>
</evidence>
<evidence type="ECO:0000259" key="9">
    <source>
        <dbReference type="Pfam" id="PF21263"/>
    </source>
</evidence>
<dbReference type="Pfam" id="PF00441">
    <property type="entry name" value="Acyl-CoA_dh_1"/>
    <property type="match status" value="1"/>
</dbReference>
<dbReference type="EMBL" id="FAXC01000091">
    <property type="protein sequence ID" value="CUV08605.1"/>
    <property type="molecule type" value="Genomic_DNA"/>
</dbReference>
<dbReference type="InterPro" id="IPR009075">
    <property type="entry name" value="AcylCo_DH/oxidase_C"/>
</dbReference>
<feature type="domain" description="Acyl-CoA dehydrogenase/oxidase N-terminal" evidence="8">
    <location>
        <begin position="31"/>
        <end position="143"/>
    </location>
</feature>
<dbReference type="SUPFAM" id="SSF56645">
    <property type="entry name" value="Acyl-CoA dehydrogenase NM domain-like"/>
    <property type="match status" value="1"/>
</dbReference>
<comment type="cofactor">
    <cofactor evidence="1">
        <name>FAD</name>
        <dbReference type="ChEBI" id="CHEBI:57692"/>
    </cofactor>
</comment>
<dbReference type="InterPro" id="IPR013786">
    <property type="entry name" value="AcylCoA_DH/ox_N"/>
</dbReference>
<evidence type="ECO:0000259" key="8">
    <source>
        <dbReference type="Pfam" id="PF02771"/>
    </source>
</evidence>
<gene>
    <name evidence="10" type="ORF">MGWOODY_Mmi903</name>
</gene>
<name>A0A160VDW0_9ZZZZ</name>
<dbReference type="Pfam" id="PF02771">
    <property type="entry name" value="Acyl-CoA_dh_N"/>
    <property type="match status" value="1"/>
</dbReference>
<proteinExistence type="inferred from homology"/>
<dbReference type="FunFam" id="1.10.540.10:FF:000001">
    <property type="entry name" value="Very long-chain-specific acyl-CoA dehydrogenase, mitochondrial"/>
    <property type="match status" value="1"/>
</dbReference>